<dbReference type="EMBL" id="RZOA01000034">
    <property type="protein sequence ID" value="KAA8821074.1"/>
    <property type="molecule type" value="Genomic_DNA"/>
</dbReference>
<dbReference type="GO" id="GO:0005886">
    <property type="term" value="C:plasma membrane"/>
    <property type="evidence" value="ECO:0007669"/>
    <property type="project" value="UniProtKB-SubCell"/>
</dbReference>
<dbReference type="PROSITE" id="PS50929">
    <property type="entry name" value="ABC_TM1F"/>
    <property type="match status" value="1"/>
</dbReference>
<dbReference type="Pfam" id="PF00005">
    <property type="entry name" value="ABC_tran"/>
    <property type="match status" value="1"/>
</dbReference>
<evidence type="ECO:0000256" key="4">
    <source>
        <dbReference type="ARBA" id="ARBA00022692"/>
    </source>
</evidence>
<dbReference type="InterPro" id="IPR027417">
    <property type="entry name" value="P-loop_NTPase"/>
</dbReference>
<keyword evidence="6 16" id="KW-0067">ATP-binding</keyword>
<keyword evidence="5" id="KW-0547">Nucleotide-binding</keyword>
<keyword evidence="3" id="KW-1003">Cell membrane</keyword>
<comment type="function">
    <text evidence="9">ABC transporter involved in fatty acid import. Transmembrane domains (TMD) form a pore in the membrane and the ATP-binding domain (NBD) is responsible for energy generation.</text>
</comment>
<dbReference type="GO" id="GO:0015421">
    <property type="term" value="F:ABC-type oligopeptide transporter activity"/>
    <property type="evidence" value="ECO:0007669"/>
    <property type="project" value="TreeGrafter"/>
</dbReference>
<comment type="similarity">
    <text evidence="10">Belongs to the ABC transporter superfamily. Lipid exporter (TC 3.A.1.106) family.</text>
</comment>
<dbReference type="PROSITE" id="PS00211">
    <property type="entry name" value="ABC_TRANSPORTER_1"/>
    <property type="match status" value="1"/>
</dbReference>
<dbReference type="OrthoDB" id="9806127at2"/>
<keyword evidence="4 12" id="KW-0812">Transmembrane</keyword>
<dbReference type="PANTHER" id="PTHR43394">
    <property type="entry name" value="ATP-DEPENDENT PERMEASE MDL1, MITOCHONDRIAL"/>
    <property type="match status" value="1"/>
</dbReference>
<dbReference type="Proteomes" id="UP000345527">
    <property type="component" value="Unassembled WGS sequence"/>
</dbReference>
<evidence type="ECO:0000256" key="11">
    <source>
        <dbReference type="ARBA" id="ARBA00071747"/>
    </source>
</evidence>
<dbReference type="Proteomes" id="UP000374630">
    <property type="component" value="Unassembled WGS sequence"/>
</dbReference>
<feature type="transmembrane region" description="Helical" evidence="12">
    <location>
        <begin position="193"/>
        <end position="213"/>
    </location>
</feature>
<dbReference type="InterPro" id="IPR011527">
    <property type="entry name" value="ABC1_TM_dom"/>
</dbReference>
<dbReference type="GO" id="GO:0005524">
    <property type="term" value="F:ATP binding"/>
    <property type="evidence" value="ECO:0007669"/>
    <property type="project" value="UniProtKB-KW"/>
</dbReference>
<dbReference type="PROSITE" id="PS50893">
    <property type="entry name" value="ABC_TRANSPORTER_2"/>
    <property type="match status" value="1"/>
</dbReference>
<reference evidence="17 18" key="1">
    <citation type="journal article" date="2019" name="Syst. Appl. Microbiol.">
        <title>Characterization of Bifidobacterium species in feaces of the Egyptian fruit bat: Description of B. vespertilionis sp. nov. and B. rousetti sp. nov.</title>
        <authorList>
            <person name="Modesto M."/>
            <person name="Satti M."/>
            <person name="Watanabe K."/>
            <person name="Puglisi E."/>
            <person name="Morelli L."/>
            <person name="Huang C.-H."/>
            <person name="Liou J.-S."/>
            <person name="Miyashita M."/>
            <person name="Tamura T."/>
            <person name="Saito S."/>
            <person name="Mori K."/>
            <person name="Huang L."/>
            <person name="Sciavilla P."/>
            <person name="Sandri C."/>
            <person name="Spiezio C."/>
            <person name="Vitali F."/>
            <person name="Cavalieri D."/>
            <person name="Perpetuini G."/>
            <person name="Tofalo R."/>
            <person name="Bonetti A."/>
            <person name="Arita M."/>
            <person name="Mattarelli P."/>
        </authorList>
    </citation>
    <scope>NUCLEOTIDE SEQUENCE [LARGE SCALE GENOMIC DNA]</scope>
    <source>
        <strain evidence="15 18">RST16</strain>
        <strain evidence="16 17">RST8</strain>
    </source>
</reference>
<keyword evidence="8 12" id="KW-0472">Membrane</keyword>
<evidence type="ECO:0000259" key="14">
    <source>
        <dbReference type="PROSITE" id="PS50929"/>
    </source>
</evidence>
<evidence type="ECO:0000256" key="3">
    <source>
        <dbReference type="ARBA" id="ARBA00022475"/>
    </source>
</evidence>
<evidence type="ECO:0000259" key="13">
    <source>
        <dbReference type="PROSITE" id="PS50893"/>
    </source>
</evidence>
<feature type="domain" description="ABC transmembrane type-1" evidence="14">
    <location>
        <begin position="42"/>
        <end position="337"/>
    </location>
</feature>
<evidence type="ECO:0000256" key="7">
    <source>
        <dbReference type="ARBA" id="ARBA00022989"/>
    </source>
</evidence>
<dbReference type="CDD" id="cd03254">
    <property type="entry name" value="ABCC_Glucan_exporter_like"/>
    <property type="match status" value="1"/>
</dbReference>
<evidence type="ECO:0000256" key="8">
    <source>
        <dbReference type="ARBA" id="ARBA00023136"/>
    </source>
</evidence>
<dbReference type="PANTHER" id="PTHR43394:SF1">
    <property type="entry name" value="ATP-BINDING CASSETTE SUB-FAMILY B MEMBER 10, MITOCHONDRIAL"/>
    <property type="match status" value="1"/>
</dbReference>
<evidence type="ECO:0000313" key="15">
    <source>
        <dbReference type="EMBL" id="KAA8816092.1"/>
    </source>
</evidence>
<dbReference type="FunFam" id="1.20.1560.10:FF:000011">
    <property type="entry name" value="Multidrug ABC transporter ATP-binding protein"/>
    <property type="match status" value="1"/>
</dbReference>
<keyword evidence="7 12" id="KW-1133">Transmembrane helix</keyword>
<dbReference type="InterPro" id="IPR003439">
    <property type="entry name" value="ABC_transporter-like_ATP-bd"/>
</dbReference>
<dbReference type="InterPro" id="IPR039421">
    <property type="entry name" value="Type_1_exporter"/>
</dbReference>
<evidence type="ECO:0000256" key="6">
    <source>
        <dbReference type="ARBA" id="ARBA00022840"/>
    </source>
</evidence>
<protein>
    <recommendedName>
        <fullName evidence="11">Fatty acid ABC transporter ATP-binding/permease protein</fullName>
    </recommendedName>
</protein>
<dbReference type="InterPro" id="IPR017871">
    <property type="entry name" value="ABC_transporter-like_CS"/>
</dbReference>
<feature type="domain" description="ABC transporter" evidence="13">
    <location>
        <begin position="379"/>
        <end position="612"/>
    </location>
</feature>
<dbReference type="Gene3D" id="3.40.50.300">
    <property type="entry name" value="P-loop containing nucleotide triphosphate hydrolases"/>
    <property type="match status" value="1"/>
</dbReference>
<evidence type="ECO:0000313" key="17">
    <source>
        <dbReference type="Proteomes" id="UP000345527"/>
    </source>
</evidence>
<dbReference type="RefSeq" id="WP_150355054.1">
    <property type="nucleotide sequence ID" value="NZ_RZNZ01000024.1"/>
</dbReference>
<feature type="transmembrane region" description="Helical" evidence="12">
    <location>
        <begin position="170"/>
        <end position="187"/>
    </location>
</feature>
<evidence type="ECO:0000256" key="12">
    <source>
        <dbReference type="SAM" id="Phobius"/>
    </source>
</evidence>
<dbReference type="GO" id="GO:0016887">
    <property type="term" value="F:ATP hydrolysis activity"/>
    <property type="evidence" value="ECO:0007669"/>
    <property type="project" value="InterPro"/>
</dbReference>
<accession>A0A5J5DSB3</accession>
<proteinExistence type="inferred from homology"/>
<dbReference type="Pfam" id="PF00664">
    <property type="entry name" value="ABC_membrane"/>
    <property type="match status" value="1"/>
</dbReference>
<evidence type="ECO:0000313" key="18">
    <source>
        <dbReference type="Proteomes" id="UP000374630"/>
    </source>
</evidence>
<dbReference type="FunFam" id="3.40.50.300:FF:000287">
    <property type="entry name" value="Multidrug ABC transporter ATP-binding protein"/>
    <property type="match status" value="1"/>
</dbReference>
<feature type="transmembrane region" description="Helical" evidence="12">
    <location>
        <begin position="90"/>
        <end position="111"/>
    </location>
</feature>
<evidence type="ECO:0000256" key="1">
    <source>
        <dbReference type="ARBA" id="ARBA00004651"/>
    </source>
</evidence>
<dbReference type="SUPFAM" id="SSF52540">
    <property type="entry name" value="P-loop containing nucleoside triphosphate hydrolases"/>
    <property type="match status" value="1"/>
</dbReference>
<evidence type="ECO:0000256" key="9">
    <source>
        <dbReference type="ARBA" id="ARBA00055053"/>
    </source>
</evidence>
<gene>
    <name evidence="16" type="ORF">EM848_11375</name>
    <name evidence="15" type="ORF">EMO90_11775</name>
</gene>
<name>A0A5J5DSB3_9BIFI</name>
<comment type="caution">
    <text evidence="16">The sequence shown here is derived from an EMBL/GenBank/DDBJ whole genome shotgun (WGS) entry which is preliminary data.</text>
</comment>
<comment type="subcellular location">
    <subcellularLocation>
        <location evidence="1">Cell membrane</location>
        <topology evidence="1">Multi-pass membrane protein</topology>
    </subcellularLocation>
</comment>
<evidence type="ECO:0000256" key="10">
    <source>
        <dbReference type="ARBA" id="ARBA00061644"/>
    </source>
</evidence>
<dbReference type="SUPFAM" id="SSF90123">
    <property type="entry name" value="ABC transporter transmembrane region"/>
    <property type="match status" value="1"/>
</dbReference>
<sequence length="618" mass="67477">MGRGPQGGARAGAGAVAEKPQDFGAVMGKLVRYCRNYIPVIVIALVLGAVGTVFQIIGPDKLKDMTNEIVRGLPSLVDGKPVMGTMDFDAIGRIGFTLVALYAGYALLGYLQSWLMASVTQRTAQRLRESISKKINKLPLSYFDKVSYGDVLSRITNDVDAIGQTLGQSLGSLITSVTLFVGALVMMFHNNVIMTLCAIGASLLGLVLMGVIMKASQQYFVRQQMALGDVNGHVEEMYSGHLIVKAYNGEADSIRRFERYNDDLYSSGWKSQFLSGLMMPLMMFVGNLGYVVVCVVGAALAMDGQIEFGVIVAFMMYIRLFTQPLSQFAQAFQNLQRCAAASERVFGFFEEPEMADESDKPALLGHDANGNAKPVRGDVEFSHVRFGYEADKPIIHDFSASVKAGQKVAIVGPTGAGKTTMVNLLMRFYEISGGSITIDGVDTHSVPRWNVHDQFSMVLQDTWVFRGTVRENIAYARKDVTDEQIVAACKAVGLDRYIRSLPDGYDTILDDNTTLSAGQRQLLTIARAMVQDAPILILDEATSSVDTRTEELIQKAMDALTVGRTSFVIAHRLSTIRDADMILVMNHGDVIERGTHEELLAAGGFYADLYNSQFALAD</sequence>
<dbReference type="InterPro" id="IPR003593">
    <property type="entry name" value="AAA+_ATPase"/>
</dbReference>
<dbReference type="AlphaFoldDB" id="A0A5J5DSB3"/>
<dbReference type="EMBL" id="RZNZ01000024">
    <property type="protein sequence ID" value="KAA8816092.1"/>
    <property type="molecule type" value="Genomic_DNA"/>
</dbReference>
<evidence type="ECO:0000256" key="2">
    <source>
        <dbReference type="ARBA" id="ARBA00022448"/>
    </source>
</evidence>
<keyword evidence="2" id="KW-0813">Transport</keyword>
<evidence type="ECO:0000313" key="16">
    <source>
        <dbReference type="EMBL" id="KAA8821074.1"/>
    </source>
</evidence>
<dbReference type="SMART" id="SM00382">
    <property type="entry name" value="AAA"/>
    <property type="match status" value="1"/>
</dbReference>
<feature type="transmembrane region" description="Helical" evidence="12">
    <location>
        <begin position="277"/>
        <end position="300"/>
    </location>
</feature>
<organism evidence="16 17">
    <name type="scientific">Bifidobacterium vespertilionis</name>
    <dbReference type="NCBI Taxonomy" id="2562524"/>
    <lineage>
        <taxon>Bacteria</taxon>
        <taxon>Bacillati</taxon>
        <taxon>Actinomycetota</taxon>
        <taxon>Actinomycetes</taxon>
        <taxon>Bifidobacteriales</taxon>
        <taxon>Bifidobacteriaceae</taxon>
        <taxon>Bifidobacterium</taxon>
    </lineage>
</organism>
<evidence type="ECO:0000256" key="5">
    <source>
        <dbReference type="ARBA" id="ARBA00022741"/>
    </source>
</evidence>
<feature type="transmembrane region" description="Helical" evidence="12">
    <location>
        <begin position="37"/>
        <end position="57"/>
    </location>
</feature>
<dbReference type="Gene3D" id="1.20.1560.10">
    <property type="entry name" value="ABC transporter type 1, transmembrane domain"/>
    <property type="match status" value="1"/>
</dbReference>
<keyword evidence="18" id="KW-1185">Reference proteome</keyword>
<dbReference type="CDD" id="cd18547">
    <property type="entry name" value="ABC_6TM_Tm288_like"/>
    <property type="match status" value="1"/>
</dbReference>
<dbReference type="InterPro" id="IPR036640">
    <property type="entry name" value="ABC1_TM_sf"/>
</dbReference>